<dbReference type="GO" id="GO:0005975">
    <property type="term" value="P:carbohydrate metabolic process"/>
    <property type="evidence" value="ECO:0007669"/>
    <property type="project" value="InterPro"/>
</dbReference>
<dbReference type="Proteomes" id="UP000886808">
    <property type="component" value="Unassembled WGS sequence"/>
</dbReference>
<comment type="caution">
    <text evidence="1">The sequence shown here is derived from an EMBL/GenBank/DDBJ whole genome shotgun (WGS) entry which is preliminary data.</text>
</comment>
<dbReference type="AlphaFoldDB" id="A0A9D1TIN7"/>
<evidence type="ECO:0000313" key="2">
    <source>
        <dbReference type="Proteomes" id="UP000886808"/>
    </source>
</evidence>
<dbReference type="GO" id="GO:0016853">
    <property type="term" value="F:isomerase activity"/>
    <property type="evidence" value="ECO:0007669"/>
    <property type="project" value="InterPro"/>
</dbReference>
<reference evidence="1" key="2">
    <citation type="submission" date="2021-04" db="EMBL/GenBank/DDBJ databases">
        <authorList>
            <person name="Gilroy R."/>
        </authorList>
    </citation>
    <scope>NUCLEOTIDE SEQUENCE</scope>
    <source>
        <strain evidence="1">CHK193-4272</strain>
    </source>
</reference>
<protein>
    <submittedName>
        <fullName evidence="1">Aldose 1-epimerase family protein</fullName>
    </submittedName>
</protein>
<dbReference type="EMBL" id="DXIE01000029">
    <property type="protein sequence ID" value="HIV62160.1"/>
    <property type="molecule type" value="Genomic_DNA"/>
</dbReference>
<dbReference type="InterPro" id="IPR014718">
    <property type="entry name" value="GH-type_carb-bd"/>
</dbReference>
<dbReference type="InterPro" id="IPR011013">
    <property type="entry name" value="Gal_mutarotase_sf_dom"/>
</dbReference>
<dbReference type="GO" id="GO:0030246">
    <property type="term" value="F:carbohydrate binding"/>
    <property type="evidence" value="ECO:0007669"/>
    <property type="project" value="InterPro"/>
</dbReference>
<dbReference type="Pfam" id="PF01263">
    <property type="entry name" value="Aldose_epim"/>
    <property type="match status" value="1"/>
</dbReference>
<gene>
    <name evidence="1" type="ORF">H9746_04830</name>
</gene>
<sequence>MALYTIKNDLLSANIESKGAELRSLKGKIEYMWSADPKYWERVSPILFPFIGKTNNMQYHIDDKCYSMSAHGFARDMEFNLLSQTENEIWFYLESDENTLKNYPFEFRLEIGYKLTGDTLEVLWRVINPSDDILPFSIGGHPAFVCPPGNSCKQEECYLKFDKYDNLASTKISENGLTLKEYIPITTENGYINITKELIDLQTVLFENGQCSEISLCTKDKKPYITVSFDAPVVALWTPSDKNAPFFCIEPWYGICDPEGYTGDIKNRPFENLLQPNDIFNASYKIKTHL</sequence>
<name>A0A9D1TIN7_9FIRM</name>
<proteinExistence type="predicted"/>
<evidence type="ECO:0000313" key="1">
    <source>
        <dbReference type="EMBL" id="HIV62160.1"/>
    </source>
</evidence>
<dbReference type="Gene3D" id="2.70.98.10">
    <property type="match status" value="1"/>
</dbReference>
<dbReference type="InterPro" id="IPR037481">
    <property type="entry name" value="LacX"/>
</dbReference>
<reference evidence="1" key="1">
    <citation type="journal article" date="2021" name="PeerJ">
        <title>Extensive microbial diversity within the chicken gut microbiome revealed by metagenomics and culture.</title>
        <authorList>
            <person name="Gilroy R."/>
            <person name="Ravi A."/>
            <person name="Getino M."/>
            <person name="Pursley I."/>
            <person name="Horton D.L."/>
            <person name="Alikhan N.F."/>
            <person name="Baker D."/>
            <person name="Gharbi K."/>
            <person name="Hall N."/>
            <person name="Watson M."/>
            <person name="Adriaenssens E.M."/>
            <person name="Foster-Nyarko E."/>
            <person name="Jarju S."/>
            <person name="Secka A."/>
            <person name="Antonio M."/>
            <person name="Oren A."/>
            <person name="Chaudhuri R.R."/>
            <person name="La Ragione R."/>
            <person name="Hildebrand F."/>
            <person name="Pallen M.J."/>
        </authorList>
    </citation>
    <scope>NUCLEOTIDE SEQUENCE</scope>
    <source>
        <strain evidence="1">CHK193-4272</strain>
    </source>
</reference>
<dbReference type="SUPFAM" id="SSF74650">
    <property type="entry name" value="Galactose mutarotase-like"/>
    <property type="match status" value="1"/>
</dbReference>
<dbReference type="InterPro" id="IPR008183">
    <property type="entry name" value="Aldose_1/G6P_1-epimerase"/>
</dbReference>
<accession>A0A9D1TIN7</accession>
<dbReference type="CDD" id="cd09024">
    <property type="entry name" value="Aldose_epim_lacX"/>
    <property type="match status" value="1"/>
</dbReference>
<organism evidence="1 2">
    <name type="scientific">Candidatus Butyricicoccus avistercoris</name>
    <dbReference type="NCBI Taxonomy" id="2838518"/>
    <lineage>
        <taxon>Bacteria</taxon>
        <taxon>Bacillati</taxon>
        <taxon>Bacillota</taxon>
        <taxon>Clostridia</taxon>
        <taxon>Eubacteriales</taxon>
        <taxon>Butyricicoccaceae</taxon>
        <taxon>Butyricicoccus</taxon>
    </lineage>
</organism>